<evidence type="ECO:0000256" key="3">
    <source>
        <dbReference type="ARBA" id="ARBA00023098"/>
    </source>
</evidence>
<dbReference type="PANTHER" id="PTHR10272:SF0">
    <property type="entry name" value="PLATELET-ACTIVATING FACTOR ACETYLHYDROLASE"/>
    <property type="match status" value="1"/>
</dbReference>
<dbReference type="InterPro" id="IPR029058">
    <property type="entry name" value="AB_hydrolase_fold"/>
</dbReference>
<dbReference type="RefSeq" id="WP_166829168.1">
    <property type="nucleotide sequence ID" value="NZ_JAAOLX010000010.1"/>
</dbReference>
<protein>
    <submittedName>
        <fullName evidence="6">Alpha/beta fold hydrolase</fullName>
    </submittedName>
</protein>
<evidence type="ECO:0000256" key="4">
    <source>
        <dbReference type="SAM" id="SignalP"/>
    </source>
</evidence>
<evidence type="ECO:0000313" key="6">
    <source>
        <dbReference type="EMBL" id="NHQ87970.1"/>
    </source>
</evidence>
<proteinExistence type="predicted"/>
<organism evidence="6 7">
    <name type="scientific">Iodobacter violaceini</name>
    <dbReference type="NCBI Taxonomy" id="3044271"/>
    <lineage>
        <taxon>Bacteria</taxon>
        <taxon>Pseudomonadati</taxon>
        <taxon>Pseudomonadota</taxon>
        <taxon>Betaproteobacteria</taxon>
        <taxon>Neisseriales</taxon>
        <taxon>Chitinibacteraceae</taxon>
        <taxon>Iodobacter</taxon>
    </lineage>
</organism>
<dbReference type="InterPro" id="IPR016986">
    <property type="entry name" value="UCP031982_abhydr"/>
</dbReference>
<keyword evidence="7" id="KW-1185">Reference proteome</keyword>
<dbReference type="Pfam" id="PF00561">
    <property type="entry name" value="Abhydrolase_1"/>
    <property type="match status" value="1"/>
</dbReference>
<sequence>MVKYLMLFVFLSANALAANVGIQEKNLEDSERSLLLRLWYPTDSLAQMEPLLKTDTVFKSPNAVPDAPYGLATRPLILLSHGLNGSWVNLAWLAENLAGKGALVLTLDHPGTSFKSRNNVETPRLWERPKDISRAISLLLDDPIWKTRIDQHKITVIGHSMGGYTALALAGARFNTEQFLQSCQQYPLFADCRWYMAQHASGSQQDMESDLHDARISAVVSLDLGFVGGMDRSSLKKIKIPILVLAAGDQEPSLPSQYQSRLLVKSLRKVEYFEYSDASHFSFIAECKKGALDLLREEGPGEEVICLDYQGRSRSELHEEVAGAISTFLNKQALLPAQN</sequence>
<dbReference type="EMBL" id="JAAOLX010000010">
    <property type="protein sequence ID" value="NHQ87970.1"/>
    <property type="molecule type" value="Genomic_DNA"/>
</dbReference>
<evidence type="ECO:0000256" key="1">
    <source>
        <dbReference type="ARBA" id="ARBA00022801"/>
    </source>
</evidence>
<keyword evidence="1 6" id="KW-0378">Hydrolase</keyword>
<dbReference type="PANTHER" id="PTHR10272">
    <property type="entry name" value="PLATELET-ACTIVATING FACTOR ACETYLHYDROLASE"/>
    <property type="match status" value="1"/>
</dbReference>
<dbReference type="GO" id="GO:0016787">
    <property type="term" value="F:hydrolase activity"/>
    <property type="evidence" value="ECO:0007669"/>
    <property type="project" value="UniProtKB-KW"/>
</dbReference>
<name>A0ABX0KTH3_9NEIS</name>
<reference evidence="6 7" key="1">
    <citation type="submission" date="2020-03" db="EMBL/GenBank/DDBJ databases">
        <title>Draft genome sequence of environmentally isolated violet-colored cultures.</title>
        <authorList>
            <person name="Wilson H.S."/>
        </authorList>
    </citation>
    <scope>NUCLEOTIDE SEQUENCE [LARGE SCALE GENOMIC DNA]</scope>
    <source>
        <strain evidence="6 7">HSC-16F04</strain>
    </source>
</reference>
<dbReference type="Gene3D" id="3.40.50.1820">
    <property type="entry name" value="alpha/beta hydrolase"/>
    <property type="match status" value="1"/>
</dbReference>
<evidence type="ECO:0000256" key="2">
    <source>
        <dbReference type="ARBA" id="ARBA00022963"/>
    </source>
</evidence>
<feature type="domain" description="AB hydrolase-1" evidence="5">
    <location>
        <begin position="75"/>
        <end position="171"/>
    </location>
</feature>
<accession>A0ABX0KTH3</accession>
<dbReference type="PIRSF" id="PIRSF031982">
    <property type="entry name" value="UCP031982_abhydr"/>
    <property type="match status" value="1"/>
</dbReference>
<evidence type="ECO:0000313" key="7">
    <source>
        <dbReference type="Proteomes" id="UP000712570"/>
    </source>
</evidence>
<dbReference type="Proteomes" id="UP000712570">
    <property type="component" value="Unassembled WGS sequence"/>
</dbReference>
<keyword evidence="2" id="KW-0442">Lipid degradation</keyword>
<feature type="signal peptide" evidence="4">
    <location>
        <begin position="1"/>
        <end position="17"/>
    </location>
</feature>
<comment type="caution">
    <text evidence="6">The sequence shown here is derived from an EMBL/GenBank/DDBJ whole genome shotgun (WGS) entry which is preliminary data.</text>
</comment>
<dbReference type="SUPFAM" id="SSF53474">
    <property type="entry name" value="alpha/beta-Hydrolases"/>
    <property type="match status" value="1"/>
</dbReference>
<feature type="chain" id="PRO_5045342256" evidence="4">
    <location>
        <begin position="18"/>
        <end position="339"/>
    </location>
</feature>
<evidence type="ECO:0000259" key="5">
    <source>
        <dbReference type="Pfam" id="PF00561"/>
    </source>
</evidence>
<keyword evidence="4" id="KW-0732">Signal</keyword>
<gene>
    <name evidence="6" type="ORF">HA050_17815</name>
</gene>
<dbReference type="InterPro" id="IPR000073">
    <property type="entry name" value="AB_hydrolase_1"/>
</dbReference>
<keyword evidence="3" id="KW-0443">Lipid metabolism</keyword>